<dbReference type="RefSeq" id="WP_034240623.1">
    <property type="nucleotide sequence ID" value="NZ_AQRA01000003.1"/>
</dbReference>
<keyword evidence="6 8" id="KW-0472">Membrane</keyword>
<evidence type="ECO:0000313" key="9">
    <source>
        <dbReference type="EMBL" id="EZH74322.1"/>
    </source>
</evidence>
<organism evidence="9 10">
    <name type="scientific">Aquimarina atlantica</name>
    <dbReference type="NCBI Taxonomy" id="1317122"/>
    <lineage>
        <taxon>Bacteria</taxon>
        <taxon>Pseudomonadati</taxon>
        <taxon>Bacteroidota</taxon>
        <taxon>Flavobacteriia</taxon>
        <taxon>Flavobacteriales</taxon>
        <taxon>Flavobacteriaceae</taxon>
        <taxon>Aquimarina</taxon>
    </lineage>
</organism>
<keyword evidence="10" id="KW-1185">Reference proteome</keyword>
<keyword evidence="5 8" id="KW-1133">Transmembrane helix</keyword>
<sequence>MSKFKKKKSGELPPVSTASLPDIVFMLLFFFMVATVMRKNTLMIENKLPSADQIEKLDKKNLVMYIYAGKPSSRYRASAGSQARIQLNDKFADVSEVKAFVLAERAAKREEEVPFLITALKIDGNTNMGLVGDIKKELREVQALKINYTTKSGKASDNFK</sequence>
<name>A0A023BW99_9FLAO</name>
<dbReference type="Pfam" id="PF02472">
    <property type="entry name" value="ExbD"/>
    <property type="match status" value="1"/>
</dbReference>
<evidence type="ECO:0000256" key="1">
    <source>
        <dbReference type="ARBA" id="ARBA00004162"/>
    </source>
</evidence>
<evidence type="ECO:0000256" key="6">
    <source>
        <dbReference type="ARBA" id="ARBA00023136"/>
    </source>
</evidence>
<keyword evidence="3" id="KW-1003">Cell membrane</keyword>
<evidence type="ECO:0000313" key="10">
    <source>
        <dbReference type="Proteomes" id="UP000023541"/>
    </source>
</evidence>
<dbReference type="eggNOG" id="COG0848">
    <property type="taxonomic scope" value="Bacteria"/>
</dbReference>
<dbReference type="OrthoDB" id="9810103at2"/>
<protein>
    <submittedName>
        <fullName evidence="9">Biopolymer transporter ExbD</fullName>
    </submittedName>
</protein>
<dbReference type="GO" id="GO:0005886">
    <property type="term" value="C:plasma membrane"/>
    <property type="evidence" value="ECO:0007669"/>
    <property type="project" value="UniProtKB-SubCell"/>
</dbReference>
<dbReference type="GO" id="GO:0022857">
    <property type="term" value="F:transmembrane transporter activity"/>
    <property type="evidence" value="ECO:0007669"/>
    <property type="project" value="InterPro"/>
</dbReference>
<feature type="transmembrane region" description="Helical" evidence="8">
    <location>
        <begin position="20"/>
        <end position="37"/>
    </location>
</feature>
<dbReference type="AlphaFoldDB" id="A0A023BW99"/>
<comment type="similarity">
    <text evidence="2 7">Belongs to the ExbD/TolR family.</text>
</comment>
<dbReference type="Proteomes" id="UP000023541">
    <property type="component" value="Unassembled WGS sequence"/>
</dbReference>
<keyword evidence="7" id="KW-0813">Transport</keyword>
<gene>
    <name evidence="9" type="ORF">ATO12_11160</name>
</gene>
<evidence type="ECO:0000256" key="2">
    <source>
        <dbReference type="ARBA" id="ARBA00005811"/>
    </source>
</evidence>
<evidence type="ECO:0000256" key="7">
    <source>
        <dbReference type="RuleBase" id="RU003879"/>
    </source>
</evidence>
<evidence type="ECO:0000256" key="5">
    <source>
        <dbReference type="ARBA" id="ARBA00022989"/>
    </source>
</evidence>
<dbReference type="GO" id="GO:0015031">
    <property type="term" value="P:protein transport"/>
    <property type="evidence" value="ECO:0007669"/>
    <property type="project" value="UniProtKB-KW"/>
</dbReference>
<evidence type="ECO:0000256" key="8">
    <source>
        <dbReference type="SAM" id="Phobius"/>
    </source>
</evidence>
<comment type="caution">
    <text evidence="9">The sequence shown here is derived from an EMBL/GenBank/DDBJ whole genome shotgun (WGS) entry which is preliminary data.</text>
</comment>
<keyword evidence="7" id="KW-0653">Protein transport</keyword>
<keyword evidence="4 7" id="KW-0812">Transmembrane</keyword>
<evidence type="ECO:0000256" key="4">
    <source>
        <dbReference type="ARBA" id="ARBA00022692"/>
    </source>
</evidence>
<proteinExistence type="inferred from homology"/>
<comment type="subcellular location">
    <subcellularLocation>
        <location evidence="1">Cell membrane</location>
        <topology evidence="1">Single-pass membrane protein</topology>
    </subcellularLocation>
    <subcellularLocation>
        <location evidence="7">Cell membrane</location>
        <topology evidence="7">Single-pass type II membrane protein</topology>
    </subcellularLocation>
</comment>
<dbReference type="EMBL" id="AQRA01000003">
    <property type="protein sequence ID" value="EZH74322.1"/>
    <property type="molecule type" value="Genomic_DNA"/>
</dbReference>
<dbReference type="STRING" id="1317122.ATO12_11160"/>
<dbReference type="InterPro" id="IPR003400">
    <property type="entry name" value="ExbD"/>
</dbReference>
<reference evidence="9 10" key="1">
    <citation type="submission" date="2014-04" db="EMBL/GenBank/DDBJ databases">
        <title>Aquimarina sp. 22II-S11-z7 Genome Sequencing.</title>
        <authorList>
            <person name="Lai Q."/>
        </authorList>
    </citation>
    <scope>NUCLEOTIDE SEQUENCE [LARGE SCALE GENOMIC DNA]</scope>
    <source>
        <strain evidence="9 10">22II-S11-z7</strain>
    </source>
</reference>
<evidence type="ECO:0000256" key="3">
    <source>
        <dbReference type="ARBA" id="ARBA00022475"/>
    </source>
</evidence>
<accession>A0A023BW99</accession>